<dbReference type="RefSeq" id="WP_348713255.1">
    <property type="nucleotide sequence ID" value="NZ_CAXIXY010000006.1"/>
</dbReference>
<dbReference type="PIRSF" id="PIRSF012535">
    <property type="entry name" value="UCP012535"/>
    <property type="match status" value="1"/>
</dbReference>
<protein>
    <recommendedName>
        <fullName evidence="2">Putative cysteine ligase BshC</fullName>
        <ecNumber evidence="2">6.-.-.-</ecNumber>
    </recommendedName>
</protein>
<feature type="domain" description="Bacillithiol biosynthesis BshC C-terminal coiled-coil" evidence="4">
    <location>
        <begin position="381"/>
        <end position="534"/>
    </location>
</feature>
<proteinExistence type="inferred from homology"/>
<dbReference type="EMBL" id="CAXIXY010000006">
    <property type="protein sequence ID" value="CAL2091985.1"/>
    <property type="molecule type" value="Genomic_DNA"/>
</dbReference>
<keyword evidence="1 2" id="KW-0436">Ligase</keyword>
<dbReference type="NCBIfam" id="TIGR03998">
    <property type="entry name" value="thiol_BshC"/>
    <property type="match status" value="1"/>
</dbReference>
<evidence type="ECO:0000256" key="2">
    <source>
        <dbReference type="HAMAP-Rule" id="MF_01867"/>
    </source>
</evidence>
<dbReference type="HAMAP" id="MF_01867">
    <property type="entry name" value="BshC"/>
    <property type="match status" value="1"/>
</dbReference>
<reference evidence="5 6" key="1">
    <citation type="submission" date="2024-05" db="EMBL/GenBank/DDBJ databases">
        <authorList>
            <person name="Duchaud E."/>
        </authorList>
    </citation>
    <scope>NUCLEOTIDE SEQUENCE [LARGE SCALE GENOMIC DNA]</scope>
    <source>
        <strain evidence="5">Ena-SAMPLE-TAB-13-05-2024-13:56:06:370-140302</strain>
    </source>
</reference>
<evidence type="ECO:0000313" key="6">
    <source>
        <dbReference type="Proteomes" id="UP001497416"/>
    </source>
</evidence>
<evidence type="ECO:0000256" key="1">
    <source>
        <dbReference type="ARBA" id="ARBA00022598"/>
    </source>
</evidence>
<dbReference type="InterPro" id="IPR055399">
    <property type="entry name" value="CC_BshC"/>
</dbReference>
<evidence type="ECO:0000259" key="3">
    <source>
        <dbReference type="Pfam" id="PF10079"/>
    </source>
</evidence>
<organism evidence="5 6">
    <name type="scientific">Tenacibaculum platacis</name>
    <dbReference type="NCBI Taxonomy" id="3137852"/>
    <lineage>
        <taxon>Bacteria</taxon>
        <taxon>Pseudomonadati</taxon>
        <taxon>Bacteroidota</taxon>
        <taxon>Flavobacteriia</taxon>
        <taxon>Flavobacteriales</taxon>
        <taxon>Flavobacteriaceae</taxon>
        <taxon>Tenacibaculum</taxon>
    </lineage>
</organism>
<keyword evidence="6" id="KW-1185">Reference proteome</keyword>
<accession>A0ABM9P4Q7</accession>
<keyword evidence="2" id="KW-0175">Coiled coil</keyword>
<dbReference type="Pfam" id="PF10079">
    <property type="entry name" value="Rossmann-like_BshC"/>
    <property type="match status" value="1"/>
</dbReference>
<name>A0ABM9P4Q7_9FLAO</name>
<evidence type="ECO:0000313" key="5">
    <source>
        <dbReference type="EMBL" id="CAL2091985.1"/>
    </source>
</evidence>
<sequence length="536" mass="62261">MSLTECDCSTYIPFQKTGFFSTMMCDYLEKSDKLSPFYGNFPSIENFENQINQKQQSYSESTRLQLVTSLKEQYQKVTPSEETLKNIALLESKNTFTVTTGHQLNLFTGPLYFLYKIISAINLAEELSDTYTDYNFVPVYWMATEDHDFDEINYFNFKGTKVQWNSNEQGAVGRFSTDGLDNVFNEFQKHLGTSKNAEFLKELFSNGYLKYDNLADATLYIANELFAEYGLIIVDADDKGLKEQFIPVVKDELIHQTSYKAVTKTNALLSESYKIQVNPREINLFYLTDGLRERIVFEKDVFKVNNTNIQFTEAEILEELNAHPKRFSPNVIMRPLYQEVILPNLCYIGGGGEMAYWMQLKDYFETVNVPFPILLLRNSVQVVSVKQYGKLERLSISLEELFLKQHDLISKKVNENAEVSFNFAEQKSFLEQQFNQLREIANKTDVSYVGAVSAQEKKQLKGLENLEKRLLRAEKRRQADLVDRITQLQSEILPNLSLEERKRNFSEYYLEYGKDFVVALKDKLKPLQLEFFVLVK</sequence>
<comment type="similarity">
    <text evidence="2">Belongs to the BshC family.</text>
</comment>
<comment type="caution">
    <text evidence="5">The sequence shown here is derived from an EMBL/GenBank/DDBJ whole genome shotgun (WGS) entry which is preliminary data.</text>
</comment>
<dbReference type="EC" id="6.-.-.-" evidence="2"/>
<evidence type="ECO:0000259" key="4">
    <source>
        <dbReference type="Pfam" id="PF24850"/>
    </source>
</evidence>
<dbReference type="Pfam" id="PF24850">
    <property type="entry name" value="CC_BshC"/>
    <property type="match status" value="1"/>
</dbReference>
<feature type="coiled-coil region" evidence="2">
    <location>
        <begin position="456"/>
        <end position="491"/>
    </location>
</feature>
<dbReference type="InterPro" id="IPR011199">
    <property type="entry name" value="Bacillithiol_biosynth_BshC"/>
</dbReference>
<gene>
    <name evidence="2 5" type="primary">bshC</name>
    <name evidence="5" type="ORF">T190607A01A_40325</name>
</gene>
<dbReference type="Proteomes" id="UP001497416">
    <property type="component" value="Unassembled WGS sequence"/>
</dbReference>
<feature type="domain" description="Bacillithiol biosynthesis BshC N-terminal Rossmann-like" evidence="3">
    <location>
        <begin position="10"/>
        <end position="378"/>
    </location>
</feature>
<dbReference type="InterPro" id="IPR055398">
    <property type="entry name" value="Rossmann-like_BshC"/>
</dbReference>
<dbReference type="GO" id="GO:0016874">
    <property type="term" value="F:ligase activity"/>
    <property type="evidence" value="ECO:0007669"/>
    <property type="project" value="UniProtKB-KW"/>
</dbReference>